<dbReference type="PANTHER" id="PTHR11606:SF13">
    <property type="entry name" value="GLUTAMATE DEHYDROGENASE 1, MITOCHONDRIAL"/>
    <property type="match status" value="1"/>
</dbReference>
<dbReference type="InterPro" id="IPR046346">
    <property type="entry name" value="Aminoacid_DH-like_N_sf"/>
</dbReference>
<feature type="domain" description="Glutamate/phenylalanine/leucine/valine/L-tryptophan dehydrogenase C-terminal" evidence="8">
    <location>
        <begin position="156"/>
        <end position="385"/>
    </location>
</feature>
<accession>A0A934K6K6</accession>
<evidence type="ECO:0000313" key="10">
    <source>
        <dbReference type="Proteomes" id="UP000612893"/>
    </source>
</evidence>
<keyword evidence="2 3" id="KW-0560">Oxidoreductase</keyword>
<organism evidence="9 10">
    <name type="scientific">Candidatus Nephthysia bennettiae</name>
    <dbReference type="NCBI Taxonomy" id="3127016"/>
    <lineage>
        <taxon>Bacteria</taxon>
        <taxon>Bacillati</taxon>
        <taxon>Candidatus Dormiibacterota</taxon>
        <taxon>Candidatus Dormibacteria</taxon>
        <taxon>Candidatus Dormibacterales</taxon>
        <taxon>Candidatus Dormibacteraceae</taxon>
        <taxon>Candidatus Nephthysia</taxon>
    </lineage>
</organism>
<dbReference type="InterPro" id="IPR006096">
    <property type="entry name" value="Glu/Leu/Phe/Val/Trp_DH_C"/>
</dbReference>
<gene>
    <name evidence="9" type="ORF">JF922_09205</name>
</gene>
<dbReference type="InterPro" id="IPR006097">
    <property type="entry name" value="Glu/Leu/Phe/Val/Trp_DH_dimer"/>
</dbReference>
<dbReference type="GO" id="GO:0004352">
    <property type="term" value="F:glutamate dehydrogenase (NAD+) activity"/>
    <property type="evidence" value="ECO:0007669"/>
    <property type="project" value="TreeGrafter"/>
</dbReference>
<evidence type="ECO:0000259" key="8">
    <source>
        <dbReference type="SMART" id="SM00839"/>
    </source>
</evidence>
<dbReference type="Pfam" id="PF00208">
    <property type="entry name" value="ELFV_dehydrog"/>
    <property type="match status" value="1"/>
</dbReference>
<dbReference type="SMART" id="SM00839">
    <property type="entry name" value="ELFV_dehydrog"/>
    <property type="match status" value="1"/>
</dbReference>
<dbReference type="InterPro" id="IPR036291">
    <property type="entry name" value="NAD(P)-bd_dom_sf"/>
</dbReference>
<dbReference type="PANTHER" id="PTHR11606">
    <property type="entry name" value="GLUTAMATE DEHYDROGENASE"/>
    <property type="match status" value="1"/>
</dbReference>
<dbReference type="PRINTS" id="PR00082">
    <property type="entry name" value="GLFDHDRGNASE"/>
</dbReference>
<evidence type="ECO:0000256" key="2">
    <source>
        <dbReference type="ARBA" id="ARBA00023002"/>
    </source>
</evidence>
<comment type="similarity">
    <text evidence="1 3 6">Belongs to the Glu/Leu/Phe/Val dehydrogenases family.</text>
</comment>
<dbReference type="GO" id="GO:0006538">
    <property type="term" value="P:L-glutamate catabolic process"/>
    <property type="evidence" value="ECO:0007669"/>
    <property type="project" value="TreeGrafter"/>
</dbReference>
<feature type="site" description="Important for catalysis" evidence="5">
    <location>
        <position position="106"/>
    </location>
</feature>
<dbReference type="SUPFAM" id="SSF51735">
    <property type="entry name" value="NAD(P)-binding Rossmann-fold domains"/>
    <property type="match status" value="1"/>
</dbReference>
<dbReference type="Gene3D" id="3.40.50.720">
    <property type="entry name" value="NAD(P)-binding Rossmann-like Domain"/>
    <property type="match status" value="1"/>
</dbReference>
<dbReference type="SUPFAM" id="SSF53223">
    <property type="entry name" value="Aminoacid dehydrogenase-like, N-terminal domain"/>
    <property type="match status" value="1"/>
</dbReference>
<dbReference type="Gene3D" id="3.40.50.10860">
    <property type="entry name" value="Leucine Dehydrogenase, chain A, domain 1"/>
    <property type="match status" value="1"/>
</dbReference>
<keyword evidence="10" id="KW-1185">Reference proteome</keyword>
<dbReference type="EMBL" id="JAEKNR010000100">
    <property type="protein sequence ID" value="MBJ7598247.1"/>
    <property type="molecule type" value="Genomic_DNA"/>
</dbReference>
<sequence length="402" mass="42602">MRDGDPYLRVVWTDRETGRHGYVVIDRLVRGISGGGTRVRRGVTLEEVERLAHTMTLKNGALNVPSGGAKSGLDGDLSEPGGRELLVRFIRAMRPLLETRWATAEDLGVSQEELDSVFQEVGLGLSVYAGLKATGDFEGAMARIRQGLSVKVEGIGLADLIGGYGVAEAAGAALEHLGRPLQGSAAVVQGFGSMGGGSARYLAQAGVRLVGVVDVHGSVVNPQGLDVEHLLAHRSPSGDIDRTSLPPGSSERPREEWLGIDCDILVPAALGDVLTEANADAVKAAVVVEAANIPTTEGAGRRLWERGVVVVPDFVANSAANGWWWTVMLGILEPTEEAAYQWARKTIRDTVRRLIALSEERGITPREAAEAIAHENADALVEEYGAEEPRSRAAAGTSTVKG</sequence>
<dbReference type="RefSeq" id="WP_338201093.1">
    <property type="nucleotide sequence ID" value="NZ_JAEKNR010000100.1"/>
</dbReference>
<feature type="region of interest" description="Disordered" evidence="7">
    <location>
        <begin position="383"/>
        <end position="402"/>
    </location>
</feature>
<dbReference type="Proteomes" id="UP000612893">
    <property type="component" value="Unassembled WGS sequence"/>
</dbReference>
<dbReference type="PIRSF" id="PIRSF000185">
    <property type="entry name" value="Glu_DH"/>
    <property type="match status" value="1"/>
</dbReference>
<comment type="caution">
    <text evidence="9">The sequence shown here is derived from an EMBL/GenBank/DDBJ whole genome shotgun (WGS) entry which is preliminary data.</text>
</comment>
<protein>
    <recommendedName>
        <fullName evidence="3">Glutamate dehydrogenase</fullName>
    </recommendedName>
</protein>
<evidence type="ECO:0000256" key="3">
    <source>
        <dbReference type="PIRNR" id="PIRNR000185"/>
    </source>
</evidence>
<dbReference type="InterPro" id="IPR014362">
    <property type="entry name" value="Glu_DH"/>
</dbReference>
<evidence type="ECO:0000256" key="6">
    <source>
        <dbReference type="RuleBase" id="RU004417"/>
    </source>
</evidence>
<proteinExistence type="inferred from homology"/>
<evidence type="ECO:0000256" key="5">
    <source>
        <dbReference type="PIRSR" id="PIRSR000185-3"/>
    </source>
</evidence>
<evidence type="ECO:0000256" key="1">
    <source>
        <dbReference type="ARBA" id="ARBA00006382"/>
    </source>
</evidence>
<evidence type="ECO:0000256" key="7">
    <source>
        <dbReference type="SAM" id="MobiDB-lite"/>
    </source>
</evidence>
<evidence type="ECO:0000256" key="4">
    <source>
        <dbReference type="PIRSR" id="PIRSR000185-1"/>
    </source>
</evidence>
<dbReference type="InterPro" id="IPR006095">
    <property type="entry name" value="Glu/Leu/Phe/Val/Trp_DH"/>
</dbReference>
<evidence type="ECO:0000313" key="9">
    <source>
        <dbReference type="EMBL" id="MBJ7598247.1"/>
    </source>
</evidence>
<feature type="active site" description="Proton donor" evidence="4">
    <location>
        <position position="70"/>
    </location>
</feature>
<name>A0A934K6K6_9BACT</name>
<dbReference type="AlphaFoldDB" id="A0A934K6K6"/>
<dbReference type="Pfam" id="PF02812">
    <property type="entry name" value="ELFV_dehydrog_N"/>
    <property type="match status" value="1"/>
</dbReference>
<reference evidence="9" key="1">
    <citation type="submission" date="2020-10" db="EMBL/GenBank/DDBJ databases">
        <title>Ca. Dormibacterota MAGs.</title>
        <authorList>
            <person name="Montgomery K."/>
        </authorList>
    </citation>
    <scope>NUCLEOTIDE SEQUENCE [LARGE SCALE GENOMIC DNA]</scope>
    <source>
        <strain evidence="9">SC8812_S17_10</strain>
    </source>
</reference>